<keyword evidence="3" id="KW-1185">Reference proteome</keyword>
<evidence type="ECO:0000313" key="1">
    <source>
        <dbReference type="EMBL" id="CAA7602624.1"/>
    </source>
</evidence>
<dbReference type="Gene3D" id="3.20.20.140">
    <property type="entry name" value="Metal-dependent hydrolases"/>
    <property type="match status" value="1"/>
</dbReference>
<dbReference type="EMBL" id="CDGJ01000114">
    <property type="protein sequence ID" value="CEJ09179.1"/>
    <property type="molecule type" value="Genomic_DNA"/>
</dbReference>
<dbReference type="KEGG" id="aacx:DEACI_3303"/>
<keyword evidence="1" id="KW-0413">Isomerase</keyword>
<gene>
    <name evidence="1" type="ORF">DEACI_3303</name>
    <name evidence="2" type="ORF">DEACI_3662</name>
</gene>
<sequence>MVSKREPNETNTWLERVKQVVFETPVLDMHTHLFPRRFVKLALSGVDELLTYHYLIAETLRILPLGYDEYWSLDRERQAELIWKTLFVERTPVSEAARGVITVLKRFGLPTEGKSLDDIRRGWPNPSDGDYAEKILDLAGVKQVVMTNDPFDPQEREIWLAAGPMESYFLAALRLDPLLNDYQSLSGKLNNWGYRAGSALTEETVAELRRFLNEWIERMKAVYVAVSLPETFSFPDSSVRSTLLTEVVLPVCRAKDLPLAMMIGVKRGVNPALREAGDSVGKADIRAVERLCAGFPHNKFMVTMLSRENQHELTVTGRKFRNLMVFGSWWFLNNPSLVGEITRMRLELLGTSFIPQHSDARILEQLIYKWIHSKQVIAKVLAEKYGDLSEAGWPVSEEDIRRDVEALFAGNFWRFKNLKL</sequence>
<proteinExistence type="predicted"/>
<dbReference type="Gene3D" id="1.10.2020.10">
    <property type="entry name" value="uronate isomerase, domain 2, chain A"/>
    <property type="match status" value="1"/>
</dbReference>
<evidence type="ECO:0000313" key="3">
    <source>
        <dbReference type="Proteomes" id="UP001071230"/>
    </source>
</evidence>
<accession>A0A8S0WQH3</accession>
<evidence type="ECO:0000313" key="2">
    <source>
        <dbReference type="EMBL" id="CEJ09179.1"/>
    </source>
</evidence>
<protein>
    <submittedName>
        <fullName evidence="2">BH0493 protein</fullName>
        <ecNumber evidence="1 2">5.3.1.12</ecNumber>
    </submittedName>
    <submittedName>
        <fullName evidence="1">Glucuronate isomerase</fullName>
    </submittedName>
</protein>
<dbReference type="InterPro" id="IPR032466">
    <property type="entry name" value="Metal_Hydrolase"/>
</dbReference>
<dbReference type="AlphaFoldDB" id="A0A8S0WQH3"/>
<dbReference type="Proteomes" id="UP001071230">
    <property type="component" value="Unassembled WGS sequence"/>
</dbReference>
<name>A0A8S0WQH3_9FIRM</name>
<organism evidence="1">
    <name type="scientific">Acididesulfobacillus acetoxydans</name>
    <dbReference type="NCBI Taxonomy" id="1561005"/>
    <lineage>
        <taxon>Bacteria</taxon>
        <taxon>Bacillati</taxon>
        <taxon>Bacillota</taxon>
        <taxon>Clostridia</taxon>
        <taxon>Eubacteriales</taxon>
        <taxon>Peptococcaceae</taxon>
        <taxon>Acididesulfobacillus</taxon>
    </lineage>
</organism>
<dbReference type="SUPFAM" id="SSF51556">
    <property type="entry name" value="Metallo-dependent hydrolases"/>
    <property type="match status" value="1"/>
</dbReference>
<dbReference type="EC" id="5.3.1.12" evidence="1 2"/>
<dbReference type="EMBL" id="LR746496">
    <property type="protein sequence ID" value="CAA7602624.1"/>
    <property type="molecule type" value="Genomic_DNA"/>
</dbReference>
<reference evidence="1" key="2">
    <citation type="submission" date="2020-01" db="EMBL/GenBank/DDBJ databases">
        <authorList>
            <person name="Hornung B."/>
        </authorList>
    </citation>
    <scope>NUCLEOTIDE SEQUENCE</scope>
    <source>
        <strain evidence="1">PacBioINE</strain>
    </source>
</reference>
<dbReference type="GO" id="GO:0008880">
    <property type="term" value="F:glucuronate isomerase activity"/>
    <property type="evidence" value="ECO:0007669"/>
    <property type="project" value="UniProtKB-EC"/>
</dbReference>
<reference evidence="2" key="1">
    <citation type="submission" date="2014-11" db="EMBL/GenBank/DDBJ databases">
        <authorList>
            <person name="Hornung B.V."/>
        </authorList>
    </citation>
    <scope>NUCLEOTIDE SEQUENCE</scope>
    <source>
        <strain evidence="2">INE</strain>
    </source>
</reference>
<dbReference type="RefSeq" id="WP_240985961.1">
    <property type="nucleotide sequence ID" value="NZ_CDGJ01000114.1"/>
</dbReference>
<dbReference type="Proteomes" id="UP000836597">
    <property type="component" value="Chromosome"/>
</dbReference>